<dbReference type="Proteomes" id="UP000075809">
    <property type="component" value="Unassembled WGS sequence"/>
</dbReference>
<name>A0A151WXT5_9HYME</name>
<dbReference type="EMBL" id="KQ982668">
    <property type="protein sequence ID" value="KYQ52501.1"/>
    <property type="molecule type" value="Genomic_DNA"/>
</dbReference>
<protein>
    <submittedName>
        <fullName evidence="2">Uncharacterized protein</fullName>
    </submittedName>
</protein>
<gene>
    <name evidence="2" type="ORF">ALC60_08361</name>
</gene>
<accession>A0A151WXT5</accession>
<evidence type="ECO:0000313" key="2">
    <source>
        <dbReference type="EMBL" id="KYQ52501.1"/>
    </source>
</evidence>
<sequence>CRIGSLDTQEIALVILGTEVGTARRKRRFEKQFAAGKDEEIASRSVLPRAWMACESVQVAAAKGDERGIENRVIYIIEDILAEYVVSSSTPLAKDGDSRKEEKGRSARVHRVTRSTIIISREKEAEGPARRANRLDTGIRSPEVEGEADYTRKRERGPEANAQSISRTRLGAIASVGGLRTVAGTDRPTEIPMPLPPYTNLLSLFALCPFCSTYRHLGITTFLDCRYAYESKIKRETAPAYGGCTGLAVPPELSHRKTKKRLDRSINRY</sequence>
<evidence type="ECO:0000256" key="1">
    <source>
        <dbReference type="SAM" id="MobiDB-lite"/>
    </source>
</evidence>
<reference evidence="2 3" key="1">
    <citation type="submission" date="2015-09" db="EMBL/GenBank/DDBJ databases">
        <title>Trachymyrmex zeteki WGS genome.</title>
        <authorList>
            <person name="Nygaard S."/>
            <person name="Hu H."/>
            <person name="Boomsma J."/>
            <person name="Zhang G."/>
        </authorList>
    </citation>
    <scope>NUCLEOTIDE SEQUENCE [LARGE SCALE GENOMIC DNA]</scope>
    <source>
        <strain evidence="2">Tzet28-1</strain>
        <tissue evidence="2">Whole body</tissue>
    </source>
</reference>
<organism evidence="2 3">
    <name type="scientific">Mycetomoellerius zeteki</name>
    <dbReference type="NCBI Taxonomy" id="64791"/>
    <lineage>
        <taxon>Eukaryota</taxon>
        <taxon>Metazoa</taxon>
        <taxon>Ecdysozoa</taxon>
        <taxon>Arthropoda</taxon>
        <taxon>Hexapoda</taxon>
        <taxon>Insecta</taxon>
        <taxon>Pterygota</taxon>
        <taxon>Neoptera</taxon>
        <taxon>Endopterygota</taxon>
        <taxon>Hymenoptera</taxon>
        <taxon>Apocrita</taxon>
        <taxon>Aculeata</taxon>
        <taxon>Formicoidea</taxon>
        <taxon>Formicidae</taxon>
        <taxon>Myrmicinae</taxon>
        <taxon>Mycetomoellerius</taxon>
    </lineage>
</organism>
<dbReference type="AlphaFoldDB" id="A0A151WXT5"/>
<proteinExistence type="predicted"/>
<feature type="non-terminal residue" evidence="2">
    <location>
        <position position="1"/>
    </location>
</feature>
<feature type="region of interest" description="Disordered" evidence="1">
    <location>
        <begin position="140"/>
        <end position="165"/>
    </location>
</feature>
<evidence type="ECO:0000313" key="3">
    <source>
        <dbReference type="Proteomes" id="UP000075809"/>
    </source>
</evidence>
<keyword evidence="3" id="KW-1185">Reference proteome</keyword>
<feature type="compositionally biased region" description="Basic and acidic residues" evidence="1">
    <location>
        <begin position="149"/>
        <end position="158"/>
    </location>
</feature>